<dbReference type="AlphaFoldDB" id="A0A9Q0C5H7"/>
<dbReference type="InterPro" id="IPR033347">
    <property type="entry name" value="Di19"/>
</dbReference>
<reference evidence="4" key="1">
    <citation type="journal article" date="2022" name="Cell">
        <title>Repeat-based holocentromeres influence genome architecture and karyotype evolution.</title>
        <authorList>
            <person name="Hofstatter P.G."/>
            <person name="Thangavel G."/>
            <person name="Lux T."/>
            <person name="Neumann P."/>
            <person name="Vondrak T."/>
            <person name="Novak P."/>
            <person name="Zhang M."/>
            <person name="Costa L."/>
            <person name="Castellani M."/>
            <person name="Scott A."/>
            <person name="Toegelov H."/>
            <person name="Fuchs J."/>
            <person name="Mata-Sucre Y."/>
            <person name="Dias Y."/>
            <person name="Vanzela A.L.L."/>
            <person name="Huettel B."/>
            <person name="Almeida C.C.S."/>
            <person name="Simkova H."/>
            <person name="Souza G."/>
            <person name="Pedrosa-Harand A."/>
            <person name="Macas J."/>
            <person name="Mayer K.F.X."/>
            <person name="Houben A."/>
            <person name="Marques A."/>
        </authorList>
    </citation>
    <scope>NUCLEOTIDE SEQUENCE</scope>
    <source>
        <strain evidence="4">RhyBre1mFocal</strain>
    </source>
</reference>
<organism evidence="4 5">
    <name type="scientific">Rhynchospora breviuscula</name>
    <dbReference type="NCBI Taxonomy" id="2022672"/>
    <lineage>
        <taxon>Eukaryota</taxon>
        <taxon>Viridiplantae</taxon>
        <taxon>Streptophyta</taxon>
        <taxon>Embryophyta</taxon>
        <taxon>Tracheophyta</taxon>
        <taxon>Spermatophyta</taxon>
        <taxon>Magnoliopsida</taxon>
        <taxon>Liliopsida</taxon>
        <taxon>Poales</taxon>
        <taxon>Cyperaceae</taxon>
        <taxon>Cyperoideae</taxon>
        <taxon>Rhynchosporeae</taxon>
        <taxon>Rhynchospora</taxon>
    </lineage>
</organism>
<dbReference type="PANTHER" id="PTHR31875:SF6">
    <property type="entry name" value="PROTEIN DEHYDRATION-INDUCED 19"/>
    <property type="match status" value="1"/>
</dbReference>
<evidence type="ECO:0000256" key="1">
    <source>
        <dbReference type="ARBA" id="ARBA00007109"/>
    </source>
</evidence>
<proteinExistence type="inferred from homology"/>
<comment type="similarity">
    <text evidence="1">Belongs to the Di19 family.</text>
</comment>
<dbReference type="PANTHER" id="PTHR31875">
    <property type="entry name" value="PROTEIN DEHYDRATION-INDUCED 19"/>
    <property type="match status" value="1"/>
</dbReference>
<dbReference type="EMBL" id="JAMQYH010000005">
    <property type="protein sequence ID" value="KAJ1687666.1"/>
    <property type="molecule type" value="Genomic_DNA"/>
</dbReference>
<protein>
    <submittedName>
        <fullName evidence="4">Uncharacterized protein</fullName>
    </submittedName>
</protein>
<dbReference type="OrthoDB" id="6270329at2759"/>
<gene>
    <name evidence="4" type="ORF">LUZ63_019056</name>
</gene>
<dbReference type="Proteomes" id="UP001151287">
    <property type="component" value="Unassembled WGS sequence"/>
</dbReference>
<name>A0A9Q0C5H7_9POAL</name>
<evidence type="ECO:0000313" key="4">
    <source>
        <dbReference type="EMBL" id="KAJ1687666.1"/>
    </source>
</evidence>
<accession>A0A9Q0C5H7</accession>
<feature type="domain" description="Di19 C-terminal" evidence="3">
    <location>
        <begin position="117"/>
        <end position="224"/>
    </location>
</feature>
<evidence type="ECO:0000259" key="2">
    <source>
        <dbReference type="Pfam" id="PF05605"/>
    </source>
</evidence>
<sequence length="231" mass="26209">MDSDSWSRLSSSSRRSIRPRFDMYLGYEEADLEQEELKLDIIPCPFCGVEMDTMELCFHIDDEHPVEAKNGICPICVARVGMDIVGHIVVHHANFYKAQKKRRNRRSNLYGSYSTISLGRKDLRDINREVDSLQSLISNRSNAAPDPLLSSFVSNLLPPVAVDDTDDASESVHDVHEQLNGDDIAQISLEDKHVQSTQPLVREEDLEERTCRARFVQGLILSTISDDMDFL</sequence>
<dbReference type="InterPro" id="IPR027935">
    <property type="entry name" value="Di19_C"/>
</dbReference>
<comment type="caution">
    <text evidence="4">The sequence shown here is derived from an EMBL/GenBank/DDBJ whole genome shotgun (WGS) entry which is preliminary data.</text>
</comment>
<evidence type="ECO:0000259" key="3">
    <source>
        <dbReference type="Pfam" id="PF14571"/>
    </source>
</evidence>
<feature type="domain" description="Di19 zinc-binding" evidence="2">
    <location>
        <begin position="42"/>
        <end position="93"/>
    </location>
</feature>
<dbReference type="Pfam" id="PF14571">
    <property type="entry name" value="Di19_C"/>
    <property type="match status" value="1"/>
</dbReference>
<dbReference type="Pfam" id="PF05605">
    <property type="entry name" value="zf-Di19"/>
    <property type="match status" value="1"/>
</dbReference>
<evidence type="ECO:0000313" key="5">
    <source>
        <dbReference type="Proteomes" id="UP001151287"/>
    </source>
</evidence>
<dbReference type="InterPro" id="IPR008598">
    <property type="entry name" value="Di19_Zn-bd"/>
</dbReference>
<keyword evidence="5" id="KW-1185">Reference proteome</keyword>